<evidence type="ECO:0000313" key="2">
    <source>
        <dbReference type="Proteomes" id="UP000306319"/>
    </source>
</evidence>
<protein>
    <submittedName>
        <fullName evidence="1">Uncharacterized protein</fullName>
    </submittedName>
</protein>
<reference evidence="1" key="1">
    <citation type="submission" date="2019-04" db="EMBL/GenBank/DDBJ databases">
        <title>Microbes associate with the intestines of laboratory mice.</title>
        <authorList>
            <person name="Navarre W."/>
            <person name="Wong E."/>
            <person name="Huang K."/>
            <person name="Tropini C."/>
            <person name="Ng K."/>
            <person name="Yu B."/>
        </authorList>
    </citation>
    <scope>NUCLEOTIDE SEQUENCE</scope>
    <source>
        <strain evidence="1">NM04_E33</strain>
    </source>
</reference>
<dbReference type="Proteomes" id="UP000306319">
    <property type="component" value="Unassembled WGS sequence"/>
</dbReference>
<organism evidence="1 2">
    <name type="scientific">Lepagella muris</name>
    <dbReference type="NCBI Taxonomy" id="3032870"/>
    <lineage>
        <taxon>Bacteria</taxon>
        <taxon>Pseudomonadati</taxon>
        <taxon>Bacteroidota</taxon>
        <taxon>Bacteroidia</taxon>
        <taxon>Bacteroidales</taxon>
        <taxon>Muribaculaceae</taxon>
        <taxon>Lepagella</taxon>
    </lineage>
</organism>
<name>A0AC61RF57_9BACT</name>
<keyword evidence="2" id="KW-1185">Reference proteome</keyword>
<sequence>MKYVKLFALAAGAFMLTACSDDNDFNSASDVTVEMAKSEITVKENAGTFNVPVKVTGDPNGPVKVKIVVEASASNPALPFEEKEGKWSGNYIITSETINIPADEKTANVEISTVDDLEENPDRSFTIRIESAEGATIGSAATTVVILKDNDSVPYEKVQGTWNFSFNDYDGNPASWTMTIGGYDEGSKEYGNELYLSGLLGYQNELSLKFYNDEATGECYIEMELPEPFMWYNESYLIYALNGMSTAPGAIRGTFSEDLKTITFDPEATIVYYVAAQDISDALGVYDLSSNMSMTRQ</sequence>
<dbReference type="EMBL" id="SRYB01000018">
    <property type="protein sequence ID" value="TGY77984.1"/>
    <property type="molecule type" value="Genomic_DNA"/>
</dbReference>
<evidence type="ECO:0000313" key="1">
    <source>
        <dbReference type="EMBL" id="TGY77984.1"/>
    </source>
</evidence>
<comment type="caution">
    <text evidence="1">The sequence shown here is derived from an EMBL/GenBank/DDBJ whole genome shotgun (WGS) entry which is preliminary data.</text>
</comment>
<proteinExistence type="predicted"/>
<gene>
    <name evidence="1" type="ORF">E5331_12455</name>
</gene>
<accession>A0AC61RF57</accession>